<feature type="region of interest" description="Disordered" evidence="1">
    <location>
        <begin position="53"/>
        <end position="90"/>
    </location>
</feature>
<dbReference type="SUPFAM" id="SSF55166">
    <property type="entry name" value="Hedgehog/DD-peptidase"/>
    <property type="match status" value="1"/>
</dbReference>
<dbReference type="EMBL" id="BMMV01000007">
    <property type="protein sequence ID" value="GGJ93890.1"/>
    <property type="molecule type" value="Genomic_DNA"/>
</dbReference>
<name>A0ABQ2E3W9_9ACTN</name>
<evidence type="ECO:0000256" key="1">
    <source>
        <dbReference type="SAM" id="MobiDB-lite"/>
    </source>
</evidence>
<feature type="region of interest" description="Disordered" evidence="1">
    <location>
        <begin position="1"/>
        <end position="27"/>
    </location>
</feature>
<keyword evidence="2" id="KW-1133">Transmembrane helix</keyword>
<feature type="transmembrane region" description="Helical" evidence="2">
    <location>
        <begin position="29"/>
        <end position="48"/>
    </location>
</feature>
<organism evidence="4 5">
    <name type="scientific">Streptomyces camponoticapitis</name>
    <dbReference type="NCBI Taxonomy" id="1616125"/>
    <lineage>
        <taxon>Bacteria</taxon>
        <taxon>Bacillati</taxon>
        <taxon>Actinomycetota</taxon>
        <taxon>Actinomycetes</taxon>
        <taxon>Kitasatosporales</taxon>
        <taxon>Streptomycetaceae</taxon>
        <taxon>Streptomyces</taxon>
    </lineage>
</organism>
<feature type="compositionally biased region" description="Polar residues" evidence="1">
    <location>
        <begin position="67"/>
        <end position="77"/>
    </location>
</feature>
<feature type="domain" description="D-alanyl-D-alanine carboxypeptidase-like core" evidence="3">
    <location>
        <begin position="106"/>
        <end position="201"/>
    </location>
</feature>
<dbReference type="CDD" id="cd14846">
    <property type="entry name" value="Peptidase_M15_like"/>
    <property type="match status" value="1"/>
</dbReference>
<reference evidence="5" key="1">
    <citation type="journal article" date="2019" name="Int. J. Syst. Evol. Microbiol.">
        <title>The Global Catalogue of Microorganisms (GCM) 10K type strain sequencing project: providing services to taxonomists for standard genome sequencing and annotation.</title>
        <authorList>
            <consortium name="The Broad Institute Genomics Platform"/>
            <consortium name="The Broad Institute Genome Sequencing Center for Infectious Disease"/>
            <person name="Wu L."/>
            <person name="Ma J."/>
        </authorList>
    </citation>
    <scope>NUCLEOTIDE SEQUENCE [LARGE SCALE GENOMIC DNA]</scope>
    <source>
        <strain evidence="5">CGMCC 4.7275</strain>
    </source>
</reference>
<dbReference type="InterPro" id="IPR003709">
    <property type="entry name" value="VanY-like_core_dom"/>
</dbReference>
<sequence>MQRIFRDETQHTAGSTAGPEPGHRRHRSWLVGGAGALLVLLVTGGTAMHTALTSSPSVADAGPAQRPTGSTQNTRNMPHTGAEDDGDIPDDRTVTPYDTHYSAVSRLDPALLKAVRKADADAKGAGITFRVTSGWRSRAHQQRLLDVAVEEHGSLRAARQLVSTPEKSMHVRGKAIDIGPTDAADWLVQHGADYGLCQVYANEMWHFELLTSPGGTCPPLSADAAG</sequence>
<keyword evidence="2" id="KW-0472">Membrane</keyword>
<evidence type="ECO:0000313" key="4">
    <source>
        <dbReference type="EMBL" id="GGJ93890.1"/>
    </source>
</evidence>
<keyword evidence="2" id="KW-0812">Transmembrane</keyword>
<gene>
    <name evidence="4" type="ORF">GCM10011583_26680</name>
</gene>
<proteinExistence type="predicted"/>
<dbReference type="GO" id="GO:0004180">
    <property type="term" value="F:carboxypeptidase activity"/>
    <property type="evidence" value="ECO:0007669"/>
    <property type="project" value="UniProtKB-KW"/>
</dbReference>
<evidence type="ECO:0000256" key="2">
    <source>
        <dbReference type="SAM" id="Phobius"/>
    </source>
</evidence>
<protein>
    <submittedName>
        <fullName evidence="4">D-alanyl-D-alanine carboxypeptidase</fullName>
    </submittedName>
</protein>
<keyword evidence="4" id="KW-0645">Protease</keyword>
<comment type="caution">
    <text evidence="4">The sequence shown here is derived from an EMBL/GenBank/DDBJ whole genome shotgun (WGS) entry which is preliminary data.</text>
</comment>
<keyword evidence="5" id="KW-1185">Reference proteome</keyword>
<feature type="compositionally biased region" description="Basic and acidic residues" evidence="1">
    <location>
        <begin position="1"/>
        <end position="10"/>
    </location>
</feature>
<keyword evidence="4" id="KW-0378">Hydrolase</keyword>
<dbReference type="InterPro" id="IPR009045">
    <property type="entry name" value="Zn_M74/Hedgehog-like"/>
</dbReference>
<dbReference type="Pfam" id="PF02557">
    <property type="entry name" value="VanY"/>
    <property type="match status" value="1"/>
</dbReference>
<dbReference type="Gene3D" id="3.30.1380.10">
    <property type="match status" value="1"/>
</dbReference>
<keyword evidence="4" id="KW-0121">Carboxypeptidase</keyword>
<evidence type="ECO:0000313" key="5">
    <source>
        <dbReference type="Proteomes" id="UP000660265"/>
    </source>
</evidence>
<dbReference type="Proteomes" id="UP000660265">
    <property type="component" value="Unassembled WGS sequence"/>
</dbReference>
<evidence type="ECO:0000259" key="3">
    <source>
        <dbReference type="Pfam" id="PF02557"/>
    </source>
</evidence>
<accession>A0ABQ2E3W9</accession>